<feature type="region of interest" description="Disordered" evidence="8">
    <location>
        <begin position="360"/>
        <end position="384"/>
    </location>
</feature>
<dbReference type="Pfam" id="PF03253">
    <property type="entry name" value="UT"/>
    <property type="match status" value="1"/>
</dbReference>
<feature type="transmembrane region" description="Helical" evidence="9">
    <location>
        <begin position="125"/>
        <end position="144"/>
    </location>
</feature>
<organism evidence="10 11">
    <name type="scientific">Owenia fusiformis</name>
    <name type="common">Polychaete worm</name>
    <dbReference type="NCBI Taxonomy" id="6347"/>
    <lineage>
        <taxon>Eukaryota</taxon>
        <taxon>Metazoa</taxon>
        <taxon>Spiralia</taxon>
        <taxon>Lophotrochozoa</taxon>
        <taxon>Annelida</taxon>
        <taxon>Polychaeta</taxon>
        <taxon>Sedentaria</taxon>
        <taxon>Canalipalpata</taxon>
        <taxon>Sabellida</taxon>
        <taxon>Oweniida</taxon>
        <taxon>Oweniidae</taxon>
        <taxon>Owenia</taxon>
    </lineage>
</organism>
<gene>
    <name evidence="10" type="ORF">OFUS_LOCUS26059</name>
</gene>
<comment type="similarity">
    <text evidence="2">Belongs to the urea transporter family.</text>
</comment>
<dbReference type="Proteomes" id="UP000749559">
    <property type="component" value="Unassembled WGS sequence"/>
</dbReference>
<dbReference type="OrthoDB" id="426293at2759"/>
<evidence type="ECO:0000313" key="10">
    <source>
        <dbReference type="EMBL" id="CAH1802376.1"/>
    </source>
</evidence>
<dbReference type="GO" id="GO:0005886">
    <property type="term" value="C:plasma membrane"/>
    <property type="evidence" value="ECO:0007669"/>
    <property type="project" value="UniProtKB-SubCell"/>
</dbReference>
<dbReference type="Gene3D" id="1.10.3430.10">
    <property type="entry name" value="Ammonium transporter AmtB like domains"/>
    <property type="match status" value="1"/>
</dbReference>
<comment type="subcellular location">
    <subcellularLocation>
        <location evidence="1">Cell membrane</location>
        <topology evidence="1">Multi-pass membrane protein</topology>
    </subcellularLocation>
</comment>
<evidence type="ECO:0000256" key="6">
    <source>
        <dbReference type="ARBA" id="ARBA00023136"/>
    </source>
</evidence>
<comment type="catalytic activity">
    <reaction evidence="7">
        <text>urea(in) = urea(out)</text>
        <dbReference type="Rhea" id="RHEA:32799"/>
        <dbReference type="ChEBI" id="CHEBI:16199"/>
    </reaction>
</comment>
<evidence type="ECO:0000256" key="8">
    <source>
        <dbReference type="SAM" id="MobiDB-lite"/>
    </source>
</evidence>
<evidence type="ECO:0000313" key="11">
    <source>
        <dbReference type="Proteomes" id="UP000749559"/>
    </source>
</evidence>
<feature type="transmembrane region" description="Helical" evidence="9">
    <location>
        <begin position="156"/>
        <end position="174"/>
    </location>
</feature>
<evidence type="ECO:0000256" key="2">
    <source>
        <dbReference type="ARBA" id="ARBA00005914"/>
    </source>
</evidence>
<evidence type="ECO:0000256" key="7">
    <source>
        <dbReference type="ARBA" id="ARBA00033993"/>
    </source>
</evidence>
<accession>A0A8J1TLM4</accession>
<dbReference type="PANTHER" id="PTHR10464:SF4">
    <property type="entry name" value="UREA TRANSPORTER"/>
    <property type="match status" value="1"/>
</dbReference>
<keyword evidence="4 9" id="KW-0812">Transmembrane</keyword>
<dbReference type="PANTHER" id="PTHR10464">
    <property type="entry name" value="UREA TRANSPORTER"/>
    <property type="match status" value="1"/>
</dbReference>
<comment type="caution">
    <text evidence="10">The sequence shown here is derived from an EMBL/GenBank/DDBJ whole genome shotgun (WGS) entry which is preliminary data.</text>
</comment>
<evidence type="ECO:0000256" key="5">
    <source>
        <dbReference type="ARBA" id="ARBA00022989"/>
    </source>
</evidence>
<keyword evidence="5 9" id="KW-1133">Transmembrane helix</keyword>
<reference evidence="10" key="1">
    <citation type="submission" date="2022-03" db="EMBL/GenBank/DDBJ databases">
        <authorList>
            <person name="Martin C."/>
        </authorList>
    </citation>
    <scope>NUCLEOTIDE SEQUENCE</scope>
</reference>
<dbReference type="InterPro" id="IPR029020">
    <property type="entry name" value="Ammonium/urea_transptr"/>
</dbReference>
<feature type="transmembrane region" description="Helical" evidence="9">
    <location>
        <begin position="213"/>
        <end position="231"/>
    </location>
</feature>
<feature type="transmembrane region" description="Helical" evidence="9">
    <location>
        <begin position="100"/>
        <end position="119"/>
    </location>
</feature>
<dbReference type="InterPro" id="IPR004937">
    <property type="entry name" value="Urea_transporter"/>
</dbReference>
<evidence type="ECO:0000256" key="3">
    <source>
        <dbReference type="ARBA" id="ARBA00022475"/>
    </source>
</evidence>
<name>A0A8J1TLM4_OWEFU</name>
<protein>
    <submittedName>
        <fullName evidence="10">Uncharacterized protein</fullName>
    </submittedName>
</protein>
<feature type="transmembrane region" description="Helical" evidence="9">
    <location>
        <begin position="265"/>
        <end position="283"/>
    </location>
</feature>
<evidence type="ECO:0000256" key="9">
    <source>
        <dbReference type="SAM" id="Phobius"/>
    </source>
</evidence>
<feature type="transmembrane region" description="Helical" evidence="9">
    <location>
        <begin position="238"/>
        <end position="259"/>
    </location>
</feature>
<dbReference type="AlphaFoldDB" id="A0A8J1TLM4"/>
<proteinExistence type="inferred from homology"/>
<feature type="transmembrane region" description="Helical" evidence="9">
    <location>
        <begin position="63"/>
        <end position="88"/>
    </location>
</feature>
<dbReference type="EMBL" id="CAIIXF020000012">
    <property type="protein sequence ID" value="CAH1802376.1"/>
    <property type="molecule type" value="Genomic_DNA"/>
</dbReference>
<feature type="transmembrane region" description="Helical" evidence="9">
    <location>
        <begin position="313"/>
        <end position="332"/>
    </location>
</feature>
<dbReference type="PIRSF" id="PIRSF016502">
    <property type="entry name" value="Urea_transporter"/>
    <property type="match status" value="1"/>
</dbReference>
<feature type="transmembrane region" description="Helical" evidence="9">
    <location>
        <begin position="290"/>
        <end position="307"/>
    </location>
</feature>
<evidence type="ECO:0000256" key="1">
    <source>
        <dbReference type="ARBA" id="ARBA00004651"/>
    </source>
</evidence>
<feature type="compositionally biased region" description="Basic and acidic residues" evidence="8">
    <location>
        <begin position="372"/>
        <end position="384"/>
    </location>
</feature>
<keyword evidence="3" id="KW-1003">Cell membrane</keyword>
<dbReference type="GO" id="GO:0015204">
    <property type="term" value="F:urea transmembrane transporter activity"/>
    <property type="evidence" value="ECO:0007669"/>
    <property type="project" value="InterPro"/>
</dbReference>
<evidence type="ECO:0000256" key="4">
    <source>
        <dbReference type="ARBA" id="ARBA00022692"/>
    </source>
</evidence>
<keyword evidence="6 9" id="KW-0472">Membrane</keyword>
<sequence>MQSEKSKLQRKNSVWTFLAKYISSDAAGVNEFLHTKHWTLAIPNWILRAVGQPVFVNNPYSGLLILIALFFGDPWVALCGTICLLAAIATAFAVKQEYSLIESGVCTFHGLLIGLLLGVSVDREWYPLLILPLIILGSASVYVANGVGNIYKVWNLPALTLPFCLLTFIFLGAFDSTSATHYPLKAAPDAVSNTTTLDWGKVFLSIPISVGQVYAYDGLLTGCFISAAICLASPILALHALIGGFISAFTAIGLSAPPLEIYSGLWGYSAVLTSEAVGGFFFRLTPHSHILAWLGGVLTTLVHATLSRCFSQLGLPVLTLPFVLTTSILLAFTSKSPQFSRIPMGKLSSPERHLLLKRDVQTGEIDQASEMVEGKSPEKRSETE</sequence>
<keyword evidence="11" id="KW-1185">Reference proteome</keyword>